<feature type="transmembrane region" description="Helical" evidence="1">
    <location>
        <begin position="39"/>
        <end position="58"/>
    </location>
</feature>
<dbReference type="Pfam" id="PF00990">
    <property type="entry name" value="GGDEF"/>
    <property type="match status" value="1"/>
</dbReference>
<dbReference type="Proteomes" id="UP000005387">
    <property type="component" value="Unassembled WGS sequence"/>
</dbReference>
<dbReference type="CDD" id="cd01949">
    <property type="entry name" value="GGDEF"/>
    <property type="match status" value="1"/>
</dbReference>
<dbReference type="PROSITE" id="PS50113">
    <property type="entry name" value="PAC"/>
    <property type="match status" value="1"/>
</dbReference>
<feature type="transmembrane region" description="Helical" evidence="1">
    <location>
        <begin position="151"/>
        <end position="168"/>
    </location>
</feature>
<dbReference type="eggNOG" id="COG3706">
    <property type="taxonomic scope" value="Bacteria"/>
</dbReference>
<evidence type="ECO:0000313" key="4">
    <source>
        <dbReference type="EMBL" id="EFM08460.1"/>
    </source>
</evidence>
<evidence type="ECO:0000313" key="5">
    <source>
        <dbReference type="Proteomes" id="UP000005387"/>
    </source>
</evidence>
<dbReference type="PANTHER" id="PTHR45138:SF9">
    <property type="entry name" value="DIGUANYLATE CYCLASE DGCM-RELATED"/>
    <property type="match status" value="1"/>
</dbReference>
<dbReference type="SUPFAM" id="SSF55785">
    <property type="entry name" value="PYP-like sensor domain (PAS domain)"/>
    <property type="match status" value="1"/>
</dbReference>
<dbReference type="PROSITE" id="PS50887">
    <property type="entry name" value="GGDEF"/>
    <property type="match status" value="1"/>
</dbReference>
<dbReference type="InterPro" id="IPR043128">
    <property type="entry name" value="Rev_trsase/Diguanyl_cyclase"/>
</dbReference>
<dbReference type="Pfam" id="PF08448">
    <property type="entry name" value="PAS_4"/>
    <property type="match status" value="1"/>
</dbReference>
<feature type="domain" description="GGDEF" evidence="3">
    <location>
        <begin position="383"/>
        <end position="517"/>
    </location>
</feature>
<dbReference type="InterPro" id="IPR050469">
    <property type="entry name" value="Diguanylate_Cyclase"/>
</dbReference>
<gene>
    <name evidence="4" type="ORF">PaecuDRAFT_4753</name>
</gene>
<feature type="transmembrane region" description="Helical" evidence="1">
    <location>
        <begin position="98"/>
        <end position="119"/>
    </location>
</feature>
<feature type="transmembrane region" description="Helical" evidence="1">
    <location>
        <begin position="70"/>
        <end position="91"/>
    </location>
</feature>
<accession>E0IGG0</accession>
<dbReference type="NCBIfam" id="TIGR00229">
    <property type="entry name" value="sensory_box"/>
    <property type="match status" value="1"/>
</dbReference>
<reference evidence="4 5" key="1">
    <citation type="submission" date="2010-07" db="EMBL/GenBank/DDBJ databases">
        <title>The draft genome of Paenibacillus curdlanolyticus YK9.</title>
        <authorList>
            <consortium name="US DOE Joint Genome Institute (JGI-PGF)"/>
            <person name="Lucas S."/>
            <person name="Copeland A."/>
            <person name="Lapidus A."/>
            <person name="Cheng J.-F."/>
            <person name="Bruce D."/>
            <person name="Goodwin L."/>
            <person name="Pitluck S."/>
            <person name="Land M.L."/>
            <person name="Hauser L."/>
            <person name="Chang Y.-J."/>
            <person name="Jeffries C."/>
            <person name="Anderson I.J."/>
            <person name="Johnson E."/>
            <person name="Loganathan U."/>
            <person name="Mulhopadhyay B."/>
            <person name="Kyrpides N."/>
            <person name="Woyke T.J."/>
        </authorList>
    </citation>
    <scope>NUCLEOTIDE SEQUENCE [LARGE SCALE GENOMIC DNA]</scope>
    <source>
        <strain evidence="4 5">YK9</strain>
    </source>
</reference>
<name>E0IGG0_9BACL</name>
<dbReference type="InterPro" id="IPR029787">
    <property type="entry name" value="Nucleotide_cyclase"/>
</dbReference>
<dbReference type="OrthoDB" id="9759607at2"/>
<organism evidence="4 5">
    <name type="scientific">Paenibacillus curdlanolyticus YK9</name>
    <dbReference type="NCBI Taxonomy" id="717606"/>
    <lineage>
        <taxon>Bacteria</taxon>
        <taxon>Bacillati</taxon>
        <taxon>Bacillota</taxon>
        <taxon>Bacilli</taxon>
        <taxon>Bacillales</taxon>
        <taxon>Paenibacillaceae</taxon>
        <taxon>Paenibacillus</taxon>
    </lineage>
</organism>
<keyword evidence="1" id="KW-0472">Membrane</keyword>
<evidence type="ECO:0000259" key="2">
    <source>
        <dbReference type="PROSITE" id="PS50113"/>
    </source>
</evidence>
<dbReference type="Gene3D" id="3.30.450.20">
    <property type="entry name" value="PAS domain"/>
    <property type="match status" value="1"/>
</dbReference>
<dbReference type="RefSeq" id="WP_006040731.1">
    <property type="nucleotide sequence ID" value="NZ_AEDD01000017.1"/>
</dbReference>
<dbReference type="InterPro" id="IPR000160">
    <property type="entry name" value="GGDEF_dom"/>
</dbReference>
<dbReference type="InterPro" id="IPR035965">
    <property type="entry name" value="PAS-like_dom_sf"/>
</dbReference>
<dbReference type="EMBL" id="AEDD01000017">
    <property type="protein sequence ID" value="EFM08460.1"/>
    <property type="molecule type" value="Genomic_DNA"/>
</dbReference>
<dbReference type="InterPro" id="IPR000014">
    <property type="entry name" value="PAS"/>
</dbReference>
<dbReference type="FunFam" id="3.30.70.270:FF:000001">
    <property type="entry name" value="Diguanylate cyclase domain protein"/>
    <property type="match status" value="1"/>
</dbReference>
<feature type="transmembrane region" description="Helical" evidence="1">
    <location>
        <begin position="210"/>
        <end position="235"/>
    </location>
</feature>
<dbReference type="NCBIfam" id="TIGR00254">
    <property type="entry name" value="GGDEF"/>
    <property type="match status" value="1"/>
</dbReference>
<dbReference type="InterPro" id="IPR031621">
    <property type="entry name" value="HisKA_7TM"/>
</dbReference>
<dbReference type="GO" id="GO:0052621">
    <property type="term" value="F:diguanylate cyclase activity"/>
    <property type="evidence" value="ECO:0007669"/>
    <property type="project" value="TreeGrafter"/>
</dbReference>
<evidence type="ECO:0000256" key="1">
    <source>
        <dbReference type="SAM" id="Phobius"/>
    </source>
</evidence>
<feature type="transmembrane region" description="Helical" evidence="1">
    <location>
        <begin position="6"/>
        <end position="27"/>
    </location>
</feature>
<feature type="transmembrane region" description="Helical" evidence="1">
    <location>
        <begin position="180"/>
        <end position="198"/>
    </location>
</feature>
<keyword evidence="1" id="KW-0812">Transmembrane</keyword>
<keyword evidence="5" id="KW-1185">Reference proteome</keyword>
<dbReference type="Gene3D" id="3.30.70.270">
    <property type="match status" value="1"/>
</dbReference>
<dbReference type="InterPro" id="IPR013656">
    <property type="entry name" value="PAS_4"/>
</dbReference>
<dbReference type="SMART" id="SM00267">
    <property type="entry name" value="GGDEF"/>
    <property type="match status" value="1"/>
</dbReference>
<dbReference type="SUPFAM" id="SSF55073">
    <property type="entry name" value="Nucleotide cyclase"/>
    <property type="match status" value="1"/>
</dbReference>
<keyword evidence="1" id="KW-1133">Transmembrane helix</keyword>
<protein>
    <submittedName>
        <fullName evidence="4">Diguanylate cyclase with PAS/PAC sensor</fullName>
    </submittedName>
</protein>
<dbReference type="InterPro" id="IPR000700">
    <property type="entry name" value="PAS-assoc_C"/>
</dbReference>
<proteinExistence type="predicted"/>
<feature type="domain" description="PAC" evidence="2">
    <location>
        <begin position="297"/>
        <end position="351"/>
    </location>
</feature>
<dbReference type="Pfam" id="PF16927">
    <property type="entry name" value="HisKA_7TM"/>
    <property type="match status" value="1"/>
</dbReference>
<dbReference type="STRING" id="717606.PaecuDRAFT_4753"/>
<dbReference type="AlphaFoldDB" id="E0IGG0"/>
<evidence type="ECO:0000259" key="3">
    <source>
        <dbReference type="PROSITE" id="PS50887"/>
    </source>
</evidence>
<dbReference type="PANTHER" id="PTHR45138">
    <property type="entry name" value="REGULATORY COMPONENTS OF SENSORY TRANSDUCTION SYSTEM"/>
    <property type="match status" value="1"/>
</dbReference>
<sequence length="525" mass="59534">MSSQIATFITLVGISGVLNLFLCFYVYSRRRETAASRTFILYTLALSIYCFGYTFELGSSTLEQVRLCITIEYIGLSTFTPLALILVLQYLGRALSRIVTTGLFIIPAITWVMVATSHYHDMYYRVFKFKEGVTPHVLIIEMGQWYILHDFYMMFCTVASIVLLLSRWKQTRKTFRRELAFLMGGLLVPMTAGISYRLGLTPTGLDPVPLSIFVSSVLFIWAIFSTRMLTVIPVAKESIFDSMGEGFIVLDSSERLVDYNRTVSTMIPALRQSMIGQQLDEVWLELAGESFPLKRDQDNSVEELTWTTDGVEKVYEVRSSMLRHRNGERAGSLLMLINVTELKRLQQELEHQAYYDGLTQILNRTQFIRLGREMLEQMRGQRMPFALMLFDIDYFKRVNDTYGHETGDKMIVHVVSICKERLPEDALFGRYGGEEFVLALPFVTAQGAEALAERLRAAMEYAPLLTPKGVLTVTASFGIVQVAGANDETLETLLSKADEALYTSKRDGRNRVSAYELYSKVGSAP</sequence>